<organism evidence="2 3">
    <name type="scientific">Kribbella caucasensis</name>
    <dbReference type="NCBI Taxonomy" id="2512215"/>
    <lineage>
        <taxon>Bacteria</taxon>
        <taxon>Bacillati</taxon>
        <taxon>Actinomycetota</taxon>
        <taxon>Actinomycetes</taxon>
        <taxon>Propionibacteriales</taxon>
        <taxon>Kribbellaceae</taxon>
        <taxon>Kribbella</taxon>
    </lineage>
</organism>
<dbReference type="Pfam" id="PF03358">
    <property type="entry name" value="FMN_red"/>
    <property type="match status" value="1"/>
</dbReference>
<sequence length="197" mass="21554">MSDNPLRLAVIIGSNREGRLAPVVANWFLGLVEAHPSYVLDLLDLAEVKLPETQAQKPAFLGAYDSPLVEAFAERIEAADAYVVITPEYNHGYPASLKHAIDSVYHEWKGKPVSFVSYGGVGGGMRAIEQLRLVFAELHTVTVRNTVCIPMARLAFDANGVPLEREPLETAAATLLTELGWWARALRSARSANGFPR</sequence>
<keyword evidence="3" id="KW-1185">Reference proteome</keyword>
<accession>A0A4R6KJ94</accession>
<feature type="domain" description="NADPH-dependent FMN reductase-like" evidence="1">
    <location>
        <begin position="7"/>
        <end position="151"/>
    </location>
</feature>
<dbReference type="AlphaFoldDB" id="A0A4R6KJ94"/>
<dbReference type="InterPro" id="IPR005025">
    <property type="entry name" value="FMN_Rdtase-like_dom"/>
</dbReference>
<dbReference type="GO" id="GO:0010181">
    <property type="term" value="F:FMN binding"/>
    <property type="evidence" value="ECO:0007669"/>
    <property type="project" value="TreeGrafter"/>
</dbReference>
<name>A0A4R6KJ94_9ACTN</name>
<dbReference type="SUPFAM" id="SSF52218">
    <property type="entry name" value="Flavoproteins"/>
    <property type="match status" value="1"/>
</dbReference>
<dbReference type="InterPro" id="IPR050712">
    <property type="entry name" value="NAD(P)H-dep_reductase"/>
</dbReference>
<dbReference type="RefSeq" id="WP_133799740.1">
    <property type="nucleotide sequence ID" value="NZ_SNWQ01000004.1"/>
</dbReference>
<evidence type="ECO:0000313" key="3">
    <source>
        <dbReference type="Proteomes" id="UP000295388"/>
    </source>
</evidence>
<comment type="caution">
    <text evidence="2">The sequence shown here is derived from an EMBL/GenBank/DDBJ whole genome shotgun (WGS) entry which is preliminary data.</text>
</comment>
<evidence type="ECO:0000259" key="1">
    <source>
        <dbReference type="Pfam" id="PF03358"/>
    </source>
</evidence>
<dbReference type="OrthoDB" id="9812295at2"/>
<dbReference type="InterPro" id="IPR029039">
    <property type="entry name" value="Flavoprotein-like_sf"/>
</dbReference>
<dbReference type="GO" id="GO:0016491">
    <property type="term" value="F:oxidoreductase activity"/>
    <property type="evidence" value="ECO:0007669"/>
    <property type="project" value="InterPro"/>
</dbReference>
<dbReference type="EMBL" id="SNWQ01000004">
    <property type="protein sequence ID" value="TDO50532.1"/>
    <property type="molecule type" value="Genomic_DNA"/>
</dbReference>
<proteinExistence type="predicted"/>
<dbReference type="Gene3D" id="3.40.50.360">
    <property type="match status" value="1"/>
</dbReference>
<dbReference type="Proteomes" id="UP000295388">
    <property type="component" value="Unassembled WGS sequence"/>
</dbReference>
<gene>
    <name evidence="2" type="ORF">EV643_10424</name>
</gene>
<protein>
    <submittedName>
        <fullName evidence="2">NAD(P)H-dependent FMN reductase</fullName>
    </submittedName>
</protein>
<dbReference type="GO" id="GO:0005829">
    <property type="term" value="C:cytosol"/>
    <property type="evidence" value="ECO:0007669"/>
    <property type="project" value="TreeGrafter"/>
</dbReference>
<reference evidence="2 3" key="1">
    <citation type="submission" date="2019-03" db="EMBL/GenBank/DDBJ databases">
        <title>Genomic Encyclopedia of Type Strains, Phase III (KMG-III): the genomes of soil and plant-associated and newly described type strains.</title>
        <authorList>
            <person name="Whitman W."/>
        </authorList>
    </citation>
    <scope>NUCLEOTIDE SEQUENCE [LARGE SCALE GENOMIC DNA]</scope>
    <source>
        <strain evidence="2 3">VKM Ac-2527</strain>
    </source>
</reference>
<evidence type="ECO:0000313" key="2">
    <source>
        <dbReference type="EMBL" id="TDO50532.1"/>
    </source>
</evidence>
<dbReference type="PANTHER" id="PTHR30543">
    <property type="entry name" value="CHROMATE REDUCTASE"/>
    <property type="match status" value="1"/>
</dbReference>
<dbReference type="PANTHER" id="PTHR30543:SF21">
    <property type="entry name" value="NAD(P)H-DEPENDENT FMN REDUCTASE LOT6"/>
    <property type="match status" value="1"/>
</dbReference>